<evidence type="ECO:0000313" key="16">
    <source>
        <dbReference type="Proteomes" id="UP000310158"/>
    </source>
</evidence>
<dbReference type="PRINTS" id="PR00463">
    <property type="entry name" value="EP450I"/>
</dbReference>
<dbReference type="InterPro" id="IPR001128">
    <property type="entry name" value="Cyt_P450"/>
</dbReference>
<comment type="cofactor">
    <cofactor evidence="1 13">
        <name>heme</name>
        <dbReference type="ChEBI" id="CHEBI:30413"/>
    </cofactor>
</comment>
<dbReference type="GO" id="GO:0004497">
    <property type="term" value="F:monooxygenase activity"/>
    <property type="evidence" value="ECO:0007669"/>
    <property type="project" value="UniProtKB-KW"/>
</dbReference>
<evidence type="ECO:0008006" key="17">
    <source>
        <dbReference type="Google" id="ProtNLM"/>
    </source>
</evidence>
<dbReference type="GO" id="GO:0016705">
    <property type="term" value="F:oxidoreductase activity, acting on paired donors, with incorporation or reduction of molecular oxygen"/>
    <property type="evidence" value="ECO:0007669"/>
    <property type="project" value="InterPro"/>
</dbReference>
<feature type="transmembrane region" description="Helical" evidence="14">
    <location>
        <begin position="6"/>
        <end position="22"/>
    </location>
</feature>
<name>A0A4S4LXS7_9AGAM</name>
<evidence type="ECO:0000313" key="15">
    <source>
        <dbReference type="EMBL" id="THH17464.1"/>
    </source>
</evidence>
<dbReference type="InterPro" id="IPR036396">
    <property type="entry name" value="Cyt_P450_sf"/>
</dbReference>
<keyword evidence="11" id="KW-0503">Monooxygenase</keyword>
<dbReference type="Gene3D" id="1.10.630.10">
    <property type="entry name" value="Cytochrome P450"/>
    <property type="match status" value="2"/>
</dbReference>
<comment type="caution">
    <text evidence="15">The sequence shown here is derived from an EMBL/GenBank/DDBJ whole genome shotgun (WGS) entry which is preliminary data.</text>
</comment>
<keyword evidence="5 13" id="KW-0349">Heme</keyword>
<dbReference type="InterPro" id="IPR017972">
    <property type="entry name" value="Cyt_P450_CS"/>
</dbReference>
<reference evidence="15 16" key="1">
    <citation type="submission" date="2019-02" db="EMBL/GenBank/DDBJ databases">
        <title>Genome sequencing of the rare red list fungi Bondarzewia mesenterica.</title>
        <authorList>
            <person name="Buettner E."/>
            <person name="Kellner H."/>
        </authorList>
    </citation>
    <scope>NUCLEOTIDE SEQUENCE [LARGE SCALE GENOMIC DNA]</scope>
    <source>
        <strain evidence="15 16">DSM 108281</strain>
    </source>
</reference>
<dbReference type="AlphaFoldDB" id="A0A4S4LXS7"/>
<keyword evidence="8 14" id="KW-1133">Transmembrane helix</keyword>
<feature type="binding site" description="axial binding residue" evidence="13">
    <location>
        <position position="1036"/>
    </location>
    <ligand>
        <name>heme</name>
        <dbReference type="ChEBI" id="CHEBI:30413"/>
    </ligand>
    <ligandPart>
        <name>Fe</name>
        <dbReference type="ChEBI" id="CHEBI:18248"/>
    </ligandPart>
</feature>
<dbReference type="SUPFAM" id="SSF48264">
    <property type="entry name" value="Cytochrome P450"/>
    <property type="match status" value="2"/>
</dbReference>
<protein>
    <recommendedName>
        <fullName evidence="17">Cytochrome P450</fullName>
    </recommendedName>
</protein>
<dbReference type="GO" id="GO:0005506">
    <property type="term" value="F:iron ion binding"/>
    <property type="evidence" value="ECO:0007669"/>
    <property type="project" value="InterPro"/>
</dbReference>
<dbReference type="Pfam" id="PF00067">
    <property type="entry name" value="p450"/>
    <property type="match status" value="2"/>
</dbReference>
<keyword evidence="6 14" id="KW-0812">Transmembrane</keyword>
<dbReference type="PRINTS" id="PR00385">
    <property type="entry name" value="P450"/>
</dbReference>
<evidence type="ECO:0000256" key="4">
    <source>
        <dbReference type="ARBA" id="ARBA00010617"/>
    </source>
</evidence>
<evidence type="ECO:0000256" key="8">
    <source>
        <dbReference type="ARBA" id="ARBA00022989"/>
    </source>
</evidence>
<gene>
    <name evidence="15" type="ORF">EW146_g3349</name>
</gene>
<dbReference type="PANTHER" id="PTHR46300">
    <property type="entry name" value="P450, PUTATIVE (EUROFUNG)-RELATED-RELATED"/>
    <property type="match status" value="1"/>
</dbReference>
<evidence type="ECO:0000256" key="7">
    <source>
        <dbReference type="ARBA" id="ARBA00022723"/>
    </source>
</evidence>
<evidence type="ECO:0000256" key="1">
    <source>
        <dbReference type="ARBA" id="ARBA00001971"/>
    </source>
</evidence>
<comment type="similarity">
    <text evidence="4">Belongs to the cytochrome P450 family.</text>
</comment>
<evidence type="ECO:0000256" key="3">
    <source>
        <dbReference type="ARBA" id="ARBA00005179"/>
    </source>
</evidence>
<evidence type="ECO:0000256" key="5">
    <source>
        <dbReference type="ARBA" id="ARBA00022617"/>
    </source>
</evidence>
<comment type="subcellular location">
    <subcellularLocation>
        <location evidence="2">Membrane</location>
    </subcellularLocation>
</comment>
<dbReference type="CDD" id="cd11065">
    <property type="entry name" value="CYP64-like"/>
    <property type="match status" value="1"/>
</dbReference>
<evidence type="ECO:0000256" key="10">
    <source>
        <dbReference type="ARBA" id="ARBA00023004"/>
    </source>
</evidence>
<keyword evidence="7 13" id="KW-0479">Metal-binding</keyword>
<dbReference type="OrthoDB" id="1470350at2759"/>
<dbReference type="InterPro" id="IPR002401">
    <property type="entry name" value="Cyt_P450_E_grp-I"/>
</dbReference>
<evidence type="ECO:0000256" key="14">
    <source>
        <dbReference type="SAM" id="Phobius"/>
    </source>
</evidence>
<dbReference type="PROSITE" id="PS00086">
    <property type="entry name" value="CYTOCHROME_P450"/>
    <property type="match status" value="1"/>
</dbReference>
<evidence type="ECO:0000256" key="2">
    <source>
        <dbReference type="ARBA" id="ARBA00004370"/>
    </source>
</evidence>
<dbReference type="GO" id="GO:0016020">
    <property type="term" value="C:membrane"/>
    <property type="evidence" value="ECO:0007669"/>
    <property type="project" value="UniProtKB-SubCell"/>
</dbReference>
<evidence type="ECO:0000256" key="13">
    <source>
        <dbReference type="PIRSR" id="PIRSR602401-1"/>
    </source>
</evidence>
<comment type="pathway">
    <text evidence="3">Secondary metabolite biosynthesis.</text>
</comment>
<evidence type="ECO:0000256" key="12">
    <source>
        <dbReference type="ARBA" id="ARBA00023136"/>
    </source>
</evidence>
<evidence type="ECO:0000256" key="11">
    <source>
        <dbReference type="ARBA" id="ARBA00023033"/>
    </source>
</evidence>
<keyword evidence="12 14" id="KW-0472">Membrane</keyword>
<dbReference type="Proteomes" id="UP000310158">
    <property type="component" value="Unassembled WGS sequence"/>
</dbReference>
<dbReference type="GO" id="GO:0020037">
    <property type="term" value="F:heme binding"/>
    <property type="evidence" value="ECO:0007669"/>
    <property type="project" value="InterPro"/>
</dbReference>
<dbReference type="EMBL" id="SGPL01000110">
    <property type="protein sequence ID" value="THH17464.1"/>
    <property type="molecule type" value="Genomic_DNA"/>
</dbReference>
<organism evidence="15 16">
    <name type="scientific">Bondarzewia mesenterica</name>
    <dbReference type="NCBI Taxonomy" id="1095465"/>
    <lineage>
        <taxon>Eukaryota</taxon>
        <taxon>Fungi</taxon>
        <taxon>Dikarya</taxon>
        <taxon>Basidiomycota</taxon>
        <taxon>Agaricomycotina</taxon>
        <taxon>Agaricomycetes</taxon>
        <taxon>Russulales</taxon>
        <taxon>Bondarzewiaceae</taxon>
        <taxon>Bondarzewia</taxon>
    </lineage>
</organism>
<dbReference type="PANTHER" id="PTHR46300:SF2">
    <property type="entry name" value="CYTOCHROME P450 MONOOXYGENASE ALNH-RELATED"/>
    <property type="match status" value="1"/>
</dbReference>
<keyword evidence="9" id="KW-0560">Oxidoreductase</keyword>
<keyword evidence="16" id="KW-1185">Reference proteome</keyword>
<evidence type="ECO:0000256" key="6">
    <source>
        <dbReference type="ARBA" id="ARBA00022692"/>
    </source>
</evidence>
<evidence type="ECO:0000256" key="9">
    <source>
        <dbReference type="ARBA" id="ARBA00023002"/>
    </source>
</evidence>
<sequence length="1101" mass="123219">MASTSVYAALGLLLVVLLFRIFRVGKRPHGLPPGPRTIPLLGNVHMFPRENAYLQFTAWAREYGGIYSLMMGSQPTIVISNARIAKDLIDKKSGSASDRPPTHMVNVVTDGKYLTFARYSPDWRRARSMLQKMLTKEACAQHLPILQAEATQLMYDFLADPERFFEHTARYSYSLATSVLSGTRAPRSTSPLLTAFSSMIQKWSYILEPGAQPPVDLLPILKYVPARWAPWKGLCSEIRAKQFELYEGLVSLCESRMKQNMRNGCLLESVLDDKKLGTDRTLIRGTIGAFLEGATDTTSLFLRSLILMLVAFPEAQAKAHKEIDAVIGSERTPVVSDFADLPYIQAIVKEVLRIRPAVPTGVPHYTTQEEIIDGFVIPKGSSVFVNQYGILHDPEDYDNPDTFDPDRFLRSEFGTKPDADNAGRGNDTHFGGGRRICVGMNLANMSMMATTMNFLWAFDFKEAIDPVSKRRIPVDINNYSEGIATAPNPFKCEIRVRSPLHASIIKQEFRSARSVFERFEHDLSPDDASYVRNLVGNSAFSQTSSHSVGSRYGAIQRLFGKLLPGVVLAAVFLYIRGGLRWQTLSDIRGPKSDSWLFGHQILFNRQIDVGQLDFAWNREFGGAWKIDGCFGRNILMVADPAAIHHILHTQGYGYPKTRESKAFTGLAFGRGVSWAGGETHVRHRKLLNPAFTAQPLRTFYPVFRRVAAQLTQQWRDTLQEGELSTTQTIDVSRGLVNTTLDIIGEAVFDYHFGALDGLGKENEFSKVFHNLFADSNLFPSPGAILFGASWAYVPERILNYVEYLPFRQFVRFRQFLKVGKGLGKDLIENEAASSGLKKGRDILSILVEANKSGNADDRLDEDEVLSQVTTLLFAGHETTACTLTWLVYELAHHPEHQTRVREEVNAKRSKITSNGQKDFTATDLENLPFTNAVIKEALRYHPISPWVTRESIIDDVVPLSEPIMSTSGKMISEVKVTPGQPVLVSTCAYNRLKSVWGEDADQWNPSRHLDTTLKERQVPIGLYSNLLTFSGGPSGCIGWKFALTEMQSTVVELIENFEFTPPPTKDNIEMLRVPVGAIMAPMIKGRFDERTQMPLGVSFLR</sequence>
<proteinExistence type="inferred from homology"/>
<accession>A0A4S4LXS7</accession>
<dbReference type="InterPro" id="IPR050364">
    <property type="entry name" value="Cytochrome_P450_fung"/>
</dbReference>
<keyword evidence="10 13" id="KW-0408">Iron</keyword>